<dbReference type="STRING" id="990268.JCM19235_1359"/>
<protein>
    <submittedName>
        <fullName evidence="1">Putative porphyrin biosynthetic protein</fullName>
    </submittedName>
</protein>
<proteinExistence type="predicted"/>
<sequence>MKYGWVYLADEYDMGHPQSMMVYQPVLEGKALIIKEAPADSEWRMIQPHPNFRFVATGNTNMAADETGIYQGTNIQNGANAERFGVVEQIPFMPKKQETQVVSAQGGISTDDAQRLVDFAAKVRDAYDAKKIRTPIGLVSSSTLRRSPLRERPL</sequence>
<dbReference type="InterPro" id="IPR027417">
    <property type="entry name" value="P-loop_NTPase"/>
</dbReference>
<dbReference type="OrthoDB" id="9808317at2"/>
<dbReference type="SUPFAM" id="SSF52540">
    <property type="entry name" value="P-loop containing nucleoside triphosphate hydrolases"/>
    <property type="match status" value="1"/>
</dbReference>
<organism evidence="1 2">
    <name type="scientific">Vibrio maritimus</name>
    <dbReference type="NCBI Taxonomy" id="990268"/>
    <lineage>
        <taxon>Bacteria</taxon>
        <taxon>Pseudomonadati</taxon>
        <taxon>Pseudomonadota</taxon>
        <taxon>Gammaproteobacteria</taxon>
        <taxon>Vibrionales</taxon>
        <taxon>Vibrionaceae</taxon>
        <taxon>Vibrio</taxon>
    </lineage>
</organism>
<gene>
    <name evidence="1" type="ORF">JCM19235_1359</name>
</gene>
<reference evidence="1 2" key="1">
    <citation type="submission" date="2014-09" db="EMBL/GenBank/DDBJ databases">
        <title>Vibrio maritimus JCM 19235. (C45) whole genome shotgun sequence.</title>
        <authorList>
            <person name="Sawabe T."/>
            <person name="Meirelles P."/>
            <person name="Nakanishi M."/>
            <person name="Sayaka M."/>
            <person name="Hattori M."/>
            <person name="Ohkuma M."/>
        </authorList>
    </citation>
    <scope>NUCLEOTIDE SEQUENCE [LARGE SCALE GENOMIC DNA]</scope>
    <source>
        <strain evidence="2">JCM19235</strain>
    </source>
</reference>
<comment type="caution">
    <text evidence="1">The sequence shown here is derived from an EMBL/GenBank/DDBJ whole genome shotgun (WGS) entry which is preliminary data.</text>
</comment>
<name>A0A090S8E8_9VIBR</name>
<dbReference type="EMBL" id="BBMR01000017">
    <property type="protein sequence ID" value="GAL23058.1"/>
    <property type="molecule type" value="Genomic_DNA"/>
</dbReference>
<dbReference type="Proteomes" id="UP000029228">
    <property type="component" value="Unassembled WGS sequence"/>
</dbReference>
<accession>A0A090S8E8</accession>
<evidence type="ECO:0000313" key="1">
    <source>
        <dbReference type="EMBL" id="GAL23058.1"/>
    </source>
</evidence>
<evidence type="ECO:0000313" key="2">
    <source>
        <dbReference type="Proteomes" id="UP000029228"/>
    </source>
</evidence>
<dbReference type="AlphaFoldDB" id="A0A090S8E8"/>
<keyword evidence="2" id="KW-1185">Reference proteome</keyword>